<dbReference type="InterPro" id="IPR028098">
    <property type="entry name" value="Glyco_trans_4-like_N"/>
</dbReference>
<name>A0A2H0XDE5_UNCKA</name>
<evidence type="ECO:0000259" key="3">
    <source>
        <dbReference type="Pfam" id="PF13439"/>
    </source>
</evidence>
<dbReference type="GO" id="GO:0016757">
    <property type="term" value="F:glycosyltransferase activity"/>
    <property type="evidence" value="ECO:0007669"/>
    <property type="project" value="InterPro"/>
</dbReference>
<feature type="domain" description="Glycosyltransferase subfamily 4-like N-terminal" evidence="3">
    <location>
        <begin position="14"/>
        <end position="174"/>
    </location>
</feature>
<protein>
    <recommendedName>
        <fullName evidence="6">Glycosyltransferase family 1 protein</fullName>
    </recommendedName>
</protein>
<evidence type="ECO:0000313" key="5">
    <source>
        <dbReference type="Proteomes" id="UP000231252"/>
    </source>
</evidence>
<organism evidence="4 5">
    <name type="scientific">candidate division WWE3 bacterium CG08_land_8_20_14_0_20_41_10</name>
    <dbReference type="NCBI Taxonomy" id="1975085"/>
    <lineage>
        <taxon>Bacteria</taxon>
        <taxon>Katanobacteria</taxon>
    </lineage>
</organism>
<keyword evidence="1" id="KW-0808">Transferase</keyword>
<evidence type="ECO:0000256" key="1">
    <source>
        <dbReference type="ARBA" id="ARBA00022679"/>
    </source>
</evidence>
<evidence type="ECO:0000259" key="2">
    <source>
        <dbReference type="Pfam" id="PF00534"/>
    </source>
</evidence>
<dbReference type="Proteomes" id="UP000231252">
    <property type="component" value="Unassembled WGS sequence"/>
</dbReference>
<reference evidence="5" key="1">
    <citation type="submission" date="2017-09" db="EMBL/GenBank/DDBJ databases">
        <title>Depth-based differentiation of microbial function through sediment-hosted aquifers and enrichment of novel symbionts in the deep terrestrial subsurface.</title>
        <authorList>
            <person name="Probst A.J."/>
            <person name="Ladd B."/>
            <person name="Jarett J.K."/>
            <person name="Geller-Mcgrath D.E."/>
            <person name="Sieber C.M.K."/>
            <person name="Emerson J.B."/>
            <person name="Anantharaman K."/>
            <person name="Thomas B.C."/>
            <person name="Malmstrom R."/>
            <person name="Stieglmeier M."/>
            <person name="Klingl A."/>
            <person name="Woyke T."/>
            <person name="Ryan C.M."/>
            <person name="Banfield J.F."/>
        </authorList>
    </citation>
    <scope>NUCLEOTIDE SEQUENCE [LARGE SCALE GENOMIC DNA]</scope>
</reference>
<evidence type="ECO:0008006" key="6">
    <source>
        <dbReference type="Google" id="ProtNLM"/>
    </source>
</evidence>
<comment type="caution">
    <text evidence="4">The sequence shown here is derived from an EMBL/GenBank/DDBJ whole genome shotgun (WGS) entry which is preliminary data.</text>
</comment>
<dbReference type="AlphaFoldDB" id="A0A2H0XDE5"/>
<dbReference type="Pfam" id="PF00534">
    <property type="entry name" value="Glycos_transf_1"/>
    <property type="match status" value="1"/>
</dbReference>
<dbReference type="PANTHER" id="PTHR46401">
    <property type="entry name" value="GLYCOSYLTRANSFERASE WBBK-RELATED"/>
    <property type="match status" value="1"/>
</dbReference>
<feature type="domain" description="Glycosyl transferase family 1" evidence="2">
    <location>
        <begin position="196"/>
        <end position="338"/>
    </location>
</feature>
<evidence type="ECO:0000313" key="4">
    <source>
        <dbReference type="EMBL" id="PIS22189.1"/>
    </source>
</evidence>
<dbReference type="CDD" id="cd03809">
    <property type="entry name" value="GT4_MtfB-like"/>
    <property type="match status" value="1"/>
</dbReference>
<accession>A0A2H0XDE5</accession>
<dbReference type="SUPFAM" id="SSF53756">
    <property type="entry name" value="UDP-Glycosyltransferase/glycogen phosphorylase"/>
    <property type="match status" value="1"/>
</dbReference>
<dbReference type="PANTHER" id="PTHR46401:SF2">
    <property type="entry name" value="GLYCOSYLTRANSFERASE WBBK-RELATED"/>
    <property type="match status" value="1"/>
</dbReference>
<dbReference type="EMBL" id="PEYU01000073">
    <property type="protein sequence ID" value="PIS22189.1"/>
    <property type="molecule type" value="Genomic_DNA"/>
</dbReference>
<dbReference type="Gene3D" id="3.40.50.2000">
    <property type="entry name" value="Glycogen Phosphorylase B"/>
    <property type="match status" value="2"/>
</dbReference>
<dbReference type="InterPro" id="IPR001296">
    <property type="entry name" value="Glyco_trans_1"/>
</dbReference>
<gene>
    <name evidence="4" type="ORF">COT50_03285</name>
</gene>
<dbReference type="Pfam" id="PF13439">
    <property type="entry name" value="Glyco_transf_4"/>
    <property type="match status" value="1"/>
</dbReference>
<proteinExistence type="predicted"/>
<dbReference type="GO" id="GO:0009103">
    <property type="term" value="P:lipopolysaccharide biosynthetic process"/>
    <property type="evidence" value="ECO:0007669"/>
    <property type="project" value="TreeGrafter"/>
</dbReference>
<sequence length="377" mass="42559">MKIGIDARFWSQTGIGRYIREIVGELAKQDTQNEYVIFLMAGDFDTVTLPSNFKKVKTTIYWHSFSEQLILPILYLREKLDLLFVPHFNVPIFYPGKFVSTIHDLTVLRVRTGRVTTLPYPIYAIKYLAAFLAHFVAIKRSQKIFTVSQFVKNDLVQTFKVAPDKIVLTPNAVDGNFYPRPNSEVDVVLQRYKIAKPYLFYVGNGYPHKNLELLIKAFEIVLKDFPKLTLVLGGKKNFFYNRLEKESASLVVSGRLVCPGFISDSDLPALYSGAEAFVNPSLYEGFGIQTLEAFACGCKVICSNATSLPEIGGDLADYFDPRNIENMAEVIKKSLIKTSPDFATKAKARAQEFSWQSSAQTILETIKSFKSNNFGVK</sequence>